<protein>
    <submittedName>
        <fullName evidence="2">Uncharacterized protein</fullName>
    </submittedName>
</protein>
<name>A0A8S3UAT1_MYTED</name>
<feature type="coiled-coil region" evidence="1">
    <location>
        <begin position="49"/>
        <end position="107"/>
    </location>
</feature>
<dbReference type="Proteomes" id="UP000683360">
    <property type="component" value="Unassembled WGS sequence"/>
</dbReference>
<keyword evidence="1" id="KW-0175">Coiled coil</keyword>
<evidence type="ECO:0000313" key="2">
    <source>
        <dbReference type="EMBL" id="CAG2240667.1"/>
    </source>
</evidence>
<gene>
    <name evidence="2" type="ORF">MEDL_52952</name>
</gene>
<organism evidence="2 3">
    <name type="scientific">Mytilus edulis</name>
    <name type="common">Blue mussel</name>
    <dbReference type="NCBI Taxonomy" id="6550"/>
    <lineage>
        <taxon>Eukaryota</taxon>
        <taxon>Metazoa</taxon>
        <taxon>Spiralia</taxon>
        <taxon>Lophotrochozoa</taxon>
        <taxon>Mollusca</taxon>
        <taxon>Bivalvia</taxon>
        <taxon>Autobranchia</taxon>
        <taxon>Pteriomorphia</taxon>
        <taxon>Mytilida</taxon>
        <taxon>Mytiloidea</taxon>
        <taxon>Mytilidae</taxon>
        <taxon>Mytilinae</taxon>
        <taxon>Mytilus</taxon>
    </lineage>
</organism>
<keyword evidence="3" id="KW-1185">Reference proteome</keyword>
<dbReference type="Gene3D" id="3.40.50.300">
    <property type="entry name" value="P-loop containing nucleotide triphosphate hydrolases"/>
    <property type="match status" value="1"/>
</dbReference>
<sequence>MDRSEKEYQIMTEESEQPLASQRQMSGFNQDTFRRAVIDGIDQQFQMGLKELKTTVDVLKEEMDTLNEKLKGKQEEINNLSKLYRELQLKEKKEIELLDEINKLKTDIKEKYTREVALKKQHETSVARLTKEMDVSKTNLIRERKLLESHDESNADCKSAVLVLIGFPGSGKSETSNTLIGKRDFKAELQNFGPKLHQEVNSVFGDLHVNVRDIQSFESLNEFVDIYNSLIDLECRKVVFGLTIGIGRIPTGYTDTLKVYLKIMELGNILREEHL</sequence>
<comment type="caution">
    <text evidence="2">The sequence shown here is derived from an EMBL/GenBank/DDBJ whole genome shotgun (WGS) entry which is preliminary data.</text>
</comment>
<reference evidence="2" key="1">
    <citation type="submission" date="2021-03" db="EMBL/GenBank/DDBJ databases">
        <authorList>
            <person name="Bekaert M."/>
        </authorList>
    </citation>
    <scope>NUCLEOTIDE SEQUENCE</scope>
</reference>
<proteinExistence type="predicted"/>
<dbReference type="InterPro" id="IPR027417">
    <property type="entry name" value="P-loop_NTPase"/>
</dbReference>
<dbReference type="EMBL" id="CAJPWZ010002570">
    <property type="protein sequence ID" value="CAG2240667.1"/>
    <property type="molecule type" value="Genomic_DNA"/>
</dbReference>
<evidence type="ECO:0000313" key="3">
    <source>
        <dbReference type="Proteomes" id="UP000683360"/>
    </source>
</evidence>
<evidence type="ECO:0000256" key="1">
    <source>
        <dbReference type="SAM" id="Coils"/>
    </source>
</evidence>
<dbReference type="AlphaFoldDB" id="A0A8S3UAT1"/>
<accession>A0A8S3UAT1</accession>